<evidence type="ECO:0000313" key="5">
    <source>
        <dbReference type="EMBL" id="GBG33558.1"/>
    </source>
</evidence>
<dbReference type="PANTHER" id="PTHR12241:SF147">
    <property type="entry name" value="TUBULIN POLYGLUTAMYLASE TTLL7"/>
    <property type="match status" value="1"/>
</dbReference>
<accession>A0A2R5GUW6</accession>
<organism evidence="5 6">
    <name type="scientific">Hondaea fermentalgiana</name>
    <dbReference type="NCBI Taxonomy" id="2315210"/>
    <lineage>
        <taxon>Eukaryota</taxon>
        <taxon>Sar</taxon>
        <taxon>Stramenopiles</taxon>
        <taxon>Bigyra</taxon>
        <taxon>Labyrinthulomycetes</taxon>
        <taxon>Thraustochytrida</taxon>
        <taxon>Thraustochytriidae</taxon>
        <taxon>Hondaea</taxon>
    </lineage>
</organism>
<protein>
    <submittedName>
        <fullName evidence="5">Tubulin polyglutamylase TTLL6</fullName>
    </submittedName>
</protein>
<evidence type="ECO:0000256" key="2">
    <source>
        <dbReference type="ARBA" id="ARBA00022741"/>
    </source>
</evidence>
<dbReference type="PROSITE" id="PS51221">
    <property type="entry name" value="TTL"/>
    <property type="match status" value="1"/>
</dbReference>
<evidence type="ECO:0000256" key="4">
    <source>
        <dbReference type="SAM" id="MobiDB-lite"/>
    </source>
</evidence>
<dbReference type="GO" id="GO:0005524">
    <property type="term" value="F:ATP binding"/>
    <property type="evidence" value="ECO:0007669"/>
    <property type="project" value="UniProtKB-KW"/>
</dbReference>
<dbReference type="Pfam" id="PF03133">
    <property type="entry name" value="TTL"/>
    <property type="match status" value="1"/>
</dbReference>
<keyword evidence="2" id="KW-0547">Nucleotide-binding</keyword>
<feature type="region of interest" description="Disordered" evidence="4">
    <location>
        <begin position="95"/>
        <end position="142"/>
    </location>
</feature>
<evidence type="ECO:0000313" key="6">
    <source>
        <dbReference type="Proteomes" id="UP000241890"/>
    </source>
</evidence>
<keyword evidence="1" id="KW-0436">Ligase</keyword>
<comment type="caution">
    <text evidence="5">The sequence shown here is derived from an EMBL/GenBank/DDBJ whole genome shotgun (WGS) entry which is preliminary data.</text>
</comment>
<reference evidence="5 6" key="1">
    <citation type="submission" date="2017-12" db="EMBL/GenBank/DDBJ databases">
        <title>Sequencing, de novo assembly and annotation of complete genome of a new Thraustochytrid species, strain FCC1311.</title>
        <authorList>
            <person name="Sedici K."/>
            <person name="Godart F."/>
            <person name="Aiese Cigliano R."/>
            <person name="Sanseverino W."/>
            <person name="Barakat M."/>
            <person name="Ortet P."/>
            <person name="Marechal E."/>
            <person name="Cagnac O."/>
            <person name="Amato A."/>
        </authorList>
    </citation>
    <scope>NUCLEOTIDE SEQUENCE [LARGE SCALE GENOMIC DNA]</scope>
</reference>
<dbReference type="GO" id="GO:0070740">
    <property type="term" value="F:tubulin-glutamic acid ligase activity"/>
    <property type="evidence" value="ECO:0007669"/>
    <property type="project" value="TreeGrafter"/>
</dbReference>
<name>A0A2R5GUW6_9STRA</name>
<evidence type="ECO:0000256" key="1">
    <source>
        <dbReference type="ARBA" id="ARBA00022598"/>
    </source>
</evidence>
<dbReference type="GO" id="GO:0015631">
    <property type="term" value="F:tubulin binding"/>
    <property type="evidence" value="ECO:0007669"/>
    <property type="project" value="TreeGrafter"/>
</dbReference>
<dbReference type="OrthoDB" id="2016263at2759"/>
<dbReference type="InParanoid" id="A0A2R5GUW6"/>
<keyword evidence="6" id="KW-1185">Reference proteome</keyword>
<dbReference type="InterPro" id="IPR004344">
    <property type="entry name" value="TTL/TTLL_fam"/>
</dbReference>
<evidence type="ECO:0000256" key="3">
    <source>
        <dbReference type="ARBA" id="ARBA00022840"/>
    </source>
</evidence>
<gene>
    <name evidence="5" type="ORF">FCC1311_097812</name>
</gene>
<dbReference type="PANTHER" id="PTHR12241">
    <property type="entry name" value="TUBULIN POLYGLUTAMYLASE"/>
    <property type="match status" value="1"/>
</dbReference>
<dbReference type="Proteomes" id="UP000241890">
    <property type="component" value="Unassembled WGS sequence"/>
</dbReference>
<dbReference type="GO" id="GO:0036064">
    <property type="term" value="C:ciliary basal body"/>
    <property type="evidence" value="ECO:0007669"/>
    <property type="project" value="TreeGrafter"/>
</dbReference>
<dbReference type="GO" id="GO:0000226">
    <property type="term" value="P:microtubule cytoskeleton organization"/>
    <property type="evidence" value="ECO:0007669"/>
    <property type="project" value="TreeGrafter"/>
</dbReference>
<keyword evidence="3" id="KW-0067">ATP-binding</keyword>
<dbReference type="AlphaFoldDB" id="A0A2R5GUW6"/>
<proteinExistence type="predicted"/>
<sequence>MLLWRYEKLVVAFFIATLAGWNLSTMFARSEQLLRNELAIHATYMARNESPMYNMNLLAELDLGPGFESDQREAGDVRIELITIDRRRSSNVGANLRSNAVDSDDGEAREPNFHADGTQPMHDYSNIDSSLEDRPSENENDEGGLEIEIDEVAAKENNSVHTLTLLTGTWYEEMWAKSGLNTRVQRIEENMSYWAFPTSEKVVLVWGSSKLMARDQQMYLPTLEGAGWGVQRMKGDVPLTNRALSQVSNAFLLCMAPQENCLFANWPNHVKRYQRVNRVPGLRETLWSKDSFCRTMKEAIRGDPRFAEDVFECWVFPGEWREAHAYATAHEEVSFISKPLASYGGIGVTVLNGARDLRRVHGSSRILQTYLSRPYLINQRKWDLRAYVLVTSTVPMRAYVHERGIVRFASRDYNEQARRANQVLTNTHVNKQFAKQNVTSITWSFKDLRDQLTADGHDADALFLDMQKSISTVLLSGEKAWQSFYQSKQQAECVNCYQILGIDLIVDENLKTRVLEVNAQPSLRMSDDEQDHYSQTKQVMLADTLGMFVETNSSEAKELLDAVKGIDMDVLKALDTRHWEYLISYMNERKRPGGWKMVYPNLIFEKHHDAFLDHLESTRARFALQRVLMHLEKKFAAQSQEISLDSL</sequence>
<dbReference type="Gene3D" id="3.30.470.20">
    <property type="entry name" value="ATP-grasp fold, B domain"/>
    <property type="match status" value="1"/>
</dbReference>
<dbReference type="SUPFAM" id="SSF56059">
    <property type="entry name" value="Glutathione synthetase ATP-binding domain-like"/>
    <property type="match status" value="1"/>
</dbReference>
<dbReference type="EMBL" id="BEYU01000162">
    <property type="protein sequence ID" value="GBG33558.1"/>
    <property type="molecule type" value="Genomic_DNA"/>
</dbReference>